<reference evidence="1" key="1">
    <citation type="journal article" date="2020" name="Fungal Divers.">
        <title>Resolving the Mortierellaceae phylogeny through synthesis of multi-gene phylogenetics and phylogenomics.</title>
        <authorList>
            <person name="Vandepol N."/>
            <person name="Liber J."/>
            <person name="Desiro A."/>
            <person name="Na H."/>
            <person name="Kennedy M."/>
            <person name="Barry K."/>
            <person name="Grigoriev I.V."/>
            <person name="Miller A.N."/>
            <person name="O'Donnell K."/>
            <person name="Stajich J.E."/>
            <person name="Bonito G."/>
        </authorList>
    </citation>
    <scope>NUCLEOTIDE SEQUENCE</scope>
    <source>
        <strain evidence="1">NRRL 6426</strain>
    </source>
</reference>
<accession>A0A9P5UZS1</accession>
<protein>
    <submittedName>
        <fullName evidence="1">Uncharacterized protein</fullName>
    </submittedName>
</protein>
<dbReference type="OrthoDB" id="2357015at2759"/>
<dbReference type="Proteomes" id="UP000748756">
    <property type="component" value="Unassembled WGS sequence"/>
</dbReference>
<comment type="caution">
    <text evidence="1">The sequence shown here is derived from an EMBL/GenBank/DDBJ whole genome shotgun (WGS) entry which is preliminary data.</text>
</comment>
<dbReference type="AlphaFoldDB" id="A0A9P5UZS1"/>
<proteinExistence type="predicted"/>
<dbReference type="EMBL" id="JAAAUQ010002112">
    <property type="protein sequence ID" value="KAF9127693.1"/>
    <property type="molecule type" value="Genomic_DNA"/>
</dbReference>
<gene>
    <name evidence="1" type="ORF">BG015_004502</name>
</gene>
<keyword evidence="2" id="KW-1185">Reference proteome</keyword>
<evidence type="ECO:0000313" key="1">
    <source>
        <dbReference type="EMBL" id="KAF9127693.1"/>
    </source>
</evidence>
<sequence>MSKRFLDNKSMEQEYEERRQFIRQNAPSMELKTLTKRFFAKFDLQSSSIDKENQGTEPGDASVFMPTSIPSENAQKEFPVWSVDDIDMVQKFHDFRAGNQGPFSLARDGIADLMYDSSFCQTLDPTVLSIVRRAEPAPNIYERWPTLGPICDRVFVSNSYDEVACAVRSESMRDPIAAYLFVIIMAYSYHSRRTEAALIHYPTLEKRRQDEFKLARAMRDSWISHVRSVSSLAVPPRGLAVFGSVSFKDETKLLRMDFQGAFRLQQFDLFVIPLNKSDFGNKMRAAVISCLELAARLHQEVERRRQPSITLGYYDRVALADASRLIEKTTSTPTKIPKTPKKK</sequence>
<evidence type="ECO:0000313" key="2">
    <source>
        <dbReference type="Proteomes" id="UP000748756"/>
    </source>
</evidence>
<name>A0A9P5UZS1_9FUNG</name>
<organism evidence="1 2">
    <name type="scientific">Linnemannia schmuckeri</name>
    <dbReference type="NCBI Taxonomy" id="64567"/>
    <lineage>
        <taxon>Eukaryota</taxon>
        <taxon>Fungi</taxon>
        <taxon>Fungi incertae sedis</taxon>
        <taxon>Mucoromycota</taxon>
        <taxon>Mortierellomycotina</taxon>
        <taxon>Mortierellomycetes</taxon>
        <taxon>Mortierellales</taxon>
        <taxon>Mortierellaceae</taxon>
        <taxon>Linnemannia</taxon>
    </lineage>
</organism>